<dbReference type="GO" id="GO:0032259">
    <property type="term" value="P:methylation"/>
    <property type="evidence" value="ECO:0007669"/>
    <property type="project" value="UniProtKB-KW"/>
</dbReference>
<keyword evidence="2 7" id="KW-0489">Methyltransferase</keyword>
<evidence type="ECO:0000256" key="3">
    <source>
        <dbReference type="ARBA" id="ARBA00022679"/>
    </source>
</evidence>
<dbReference type="GO" id="GO:0003677">
    <property type="term" value="F:DNA binding"/>
    <property type="evidence" value="ECO:0007669"/>
    <property type="project" value="InterPro"/>
</dbReference>
<gene>
    <name evidence="7" type="ORF">H8E80_01530</name>
</gene>
<evidence type="ECO:0000256" key="1">
    <source>
        <dbReference type="ARBA" id="ARBA00006594"/>
    </source>
</evidence>
<proteinExistence type="inferred from homology"/>
<dbReference type="InterPro" id="IPR003356">
    <property type="entry name" value="DNA_methylase_A-5"/>
</dbReference>
<dbReference type="InterPro" id="IPR002052">
    <property type="entry name" value="DNA_methylase_N6_adenine_CS"/>
</dbReference>
<dbReference type="EMBL" id="JACNLL010000020">
    <property type="protein sequence ID" value="MBC8198716.1"/>
    <property type="molecule type" value="Genomic_DNA"/>
</dbReference>
<evidence type="ECO:0000256" key="4">
    <source>
        <dbReference type="ARBA" id="ARBA00022691"/>
    </source>
</evidence>
<dbReference type="InterPro" id="IPR029063">
    <property type="entry name" value="SAM-dependent_MTases_sf"/>
</dbReference>
<feature type="domain" description="DNA methylase adenine-specific" evidence="6">
    <location>
        <begin position="315"/>
        <end position="641"/>
    </location>
</feature>
<name>A0A8J6N4N2_9BACT</name>
<keyword evidence="4" id="KW-0949">S-adenosyl-L-methionine</keyword>
<dbReference type="Proteomes" id="UP000603545">
    <property type="component" value="Unassembled WGS sequence"/>
</dbReference>
<dbReference type="SUPFAM" id="SSF53335">
    <property type="entry name" value="S-adenosyl-L-methionine-dependent methyltransferases"/>
    <property type="match status" value="1"/>
</dbReference>
<dbReference type="AlphaFoldDB" id="A0A8J6N4N2"/>
<keyword evidence="5" id="KW-0680">Restriction system</keyword>
<evidence type="ECO:0000313" key="8">
    <source>
        <dbReference type="Proteomes" id="UP000603545"/>
    </source>
</evidence>
<dbReference type="Pfam" id="PF02384">
    <property type="entry name" value="N6_Mtase"/>
    <property type="match status" value="1"/>
</dbReference>
<dbReference type="PROSITE" id="PS00092">
    <property type="entry name" value="N6_MTASE"/>
    <property type="match status" value="1"/>
</dbReference>
<evidence type="ECO:0000313" key="7">
    <source>
        <dbReference type="EMBL" id="MBC8198716.1"/>
    </source>
</evidence>
<accession>A0A8J6N4N2</accession>
<protein>
    <submittedName>
        <fullName evidence="7">N-6 DNA methylase</fullName>
    </submittedName>
</protein>
<evidence type="ECO:0000259" key="6">
    <source>
        <dbReference type="Pfam" id="PF02384"/>
    </source>
</evidence>
<dbReference type="GO" id="GO:0009007">
    <property type="term" value="F:site-specific DNA-methyltransferase (adenine-specific) activity"/>
    <property type="evidence" value="ECO:0007669"/>
    <property type="project" value="UniProtKB-EC"/>
</dbReference>
<dbReference type="PANTHER" id="PTHR33841">
    <property type="entry name" value="DNA METHYLTRANSFERASE YEEA-RELATED"/>
    <property type="match status" value="1"/>
</dbReference>
<dbReference type="Gene3D" id="3.40.50.150">
    <property type="entry name" value="Vaccinia Virus protein VP39"/>
    <property type="match status" value="1"/>
</dbReference>
<sequence length="1065" mass="122965">MKPLNILYDKLDFKNGSLYSATDTPSTCRKRTDWLEKGEWLTAAKRVGAEKIFFVENNPVAVFAECGVALEEKVKAFNQAWCLARPRLLFLASPGEITVYDLAQKPIDINKQKDWKNLKSLAVLDDLARVSRKLQNFHRDNVESGRLFADKRFGDLKNRADKALIRDLKTVRRELIDAGLSGKRKRFAHALIGRSIFIRYLEDRGILTEEYFLNVARQKAGWTDLLRNPVSRTGFDFSDHETFFPRVLQDKTFTYLLFKKLARDFNGDMFPGVDEEEKVVAPKHLMLIQGLLYGDVGIQKKLFFHSYRFDIVPLDLISSIYEEFYHGSASDDEKKSKARQDGAYYTPPVLAEFVLSRVLTLDVLKKTPRVMDPACGSGIFLVEAFRRIVRYEWLKKKQPLTFDELKGILKAQIAGIEVNAEAARITAFSLYLSMLHYLDQPAIDKQMKMGNRLPNLVATTNRSANNFHCILPRNAFDIDHIKSNPIWKARFGAECADIVVGNPPWGAPGTKADAETKTRQKILLDWCKSSNKPIGDKEPSQAFLWRALDFLKQNGKAGMLVSAGVLFKHNTTTKAFRKQWLDCVRLDEVFNFSHVRKFFFKGVDSPFLAVGFKKEKQYDSPVHYWSAKQCVVIKQVQSILLSKNDLRIIRGLNLSDYRTWKLYSYGSYKDCEFLDYLAKSPQTISLEDETHFSCVGFKKASQQKKADWLSDFQKVKKEAFTRYDELNDEDFENVPSKVEHRGRGKEMYEGHRIIVKEGPRQAGGYFGKIEARYETEPYAYNHSFHVIKLLDEKSWKYCILTGILWSSFARYYLFLTSSNWGLWHDKVLVNERLQLPVVFEKNNPATKKIIAIVDKLRNYHPQKQDLFHRDGVPEVSIKAERRKWETELDGAVFELYGLNEEQKDLIRDLCDVTLPFYYKPFDSIGAMQAVEKNDLSWIEKYVHIFCRRWNAYLDNGEEMRAEVHPGAHNNMVAIEFYPADKGDPWNLKSKNDSWGYILEQIGKALPQPMGTSQILLDGLVHVVSDSGIIIIKRNEKRFWTRSLAREDADATICKAMQVHLNRKKN</sequence>
<dbReference type="PRINTS" id="PR00507">
    <property type="entry name" value="N12N6MTFRASE"/>
</dbReference>
<dbReference type="PANTHER" id="PTHR33841:SF5">
    <property type="entry name" value="DNA METHYLASE (MODIFICATION METHYLASE) (METHYLTRANSFERASE)-RELATED"/>
    <property type="match status" value="1"/>
</dbReference>
<reference evidence="7 8" key="1">
    <citation type="submission" date="2020-08" db="EMBL/GenBank/DDBJ databases">
        <title>Bridging the membrane lipid divide: bacteria of the FCB group superphylum have the potential to synthesize archaeal ether lipids.</title>
        <authorList>
            <person name="Villanueva L."/>
            <person name="Von Meijenfeldt F.A.B."/>
            <person name="Westbye A.B."/>
            <person name="Yadav S."/>
            <person name="Hopmans E.C."/>
            <person name="Dutilh B.E."/>
            <person name="Sinninghe Damste J.S."/>
        </authorList>
    </citation>
    <scope>NUCLEOTIDE SEQUENCE [LARGE SCALE GENOMIC DNA]</scope>
    <source>
        <strain evidence="7">NIOZ-UU82</strain>
    </source>
</reference>
<evidence type="ECO:0000256" key="5">
    <source>
        <dbReference type="ARBA" id="ARBA00022747"/>
    </source>
</evidence>
<dbReference type="InterPro" id="IPR050953">
    <property type="entry name" value="N4_N6_ade-DNA_methylase"/>
</dbReference>
<organism evidence="7 8">
    <name type="scientific">Candidatus Desulfaltia bathyphila</name>
    <dbReference type="NCBI Taxonomy" id="2841697"/>
    <lineage>
        <taxon>Bacteria</taxon>
        <taxon>Pseudomonadati</taxon>
        <taxon>Thermodesulfobacteriota</taxon>
        <taxon>Desulfobacteria</taxon>
        <taxon>Desulfobacterales</taxon>
        <taxon>Desulfobacterales incertae sedis</taxon>
        <taxon>Candidatus Desulfaltia</taxon>
    </lineage>
</organism>
<dbReference type="GO" id="GO:0009307">
    <property type="term" value="P:DNA restriction-modification system"/>
    <property type="evidence" value="ECO:0007669"/>
    <property type="project" value="UniProtKB-KW"/>
</dbReference>
<dbReference type="GO" id="GO:0008170">
    <property type="term" value="F:N-methyltransferase activity"/>
    <property type="evidence" value="ECO:0007669"/>
    <property type="project" value="InterPro"/>
</dbReference>
<comment type="caution">
    <text evidence="7">The sequence shown here is derived from an EMBL/GenBank/DDBJ whole genome shotgun (WGS) entry which is preliminary data.</text>
</comment>
<keyword evidence="3" id="KW-0808">Transferase</keyword>
<comment type="similarity">
    <text evidence="1">Belongs to the N(4)/N(6)-methyltransferase family.</text>
</comment>
<evidence type="ECO:0000256" key="2">
    <source>
        <dbReference type="ARBA" id="ARBA00022603"/>
    </source>
</evidence>